<keyword evidence="2" id="KW-1185">Reference proteome</keyword>
<dbReference type="Proteomes" id="UP001172386">
    <property type="component" value="Unassembled WGS sequence"/>
</dbReference>
<comment type="caution">
    <text evidence="1">The sequence shown here is derived from an EMBL/GenBank/DDBJ whole genome shotgun (WGS) entry which is preliminary data.</text>
</comment>
<accession>A0ACC2ZXL0</accession>
<name>A0ACC2ZXL0_9EURO</name>
<dbReference type="EMBL" id="JAPDRQ010000204">
    <property type="protein sequence ID" value="KAJ9652319.1"/>
    <property type="molecule type" value="Genomic_DNA"/>
</dbReference>
<sequence>MASRASHDDLNQQHTERPTSGLAANPHNPSSAAYLAYPVKHVVSSLYRRMTEPPDQPVNKLLDAPVMFMKSAQSSIYTLPRRASPFQPPPLSPLQLSHSLSDTRAESLLLTRSLAEEIRLLIPPRLQLVDSWRLAYNLELHGSSLGTLYEHCERALGALGSTQRGGFVLLVQDGSEAASSGAVFGAYLTDLPKPQQHYFGTGECFLWRASILPSLASIAARSQSIPIGNSGRTDAVSEDLLELAGLPPPPSADTTNAQRTTTVRGERRRSSAATSPISPRKSSSLPGPHANGGQNSLLPPRSPSPAPSMDGDRIRFKAFPYSGVNDFMIYCQRDYLSVGGGDGHYGLWLDHDLENGISESCPTFGNEPLSEEGKKFDVLGVEIWYVGGS</sequence>
<evidence type="ECO:0000313" key="1">
    <source>
        <dbReference type="EMBL" id="KAJ9652319.1"/>
    </source>
</evidence>
<reference evidence="1" key="1">
    <citation type="submission" date="2022-10" db="EMBL/GenBank/DDBJ databases">
        <title>Culturing micro-colonial fungi from biological soil crusts in the Mojave desert and describing Neophaeococcomyces mojavensis, and introducing the new genera and species Taxawa tesnikishii.</title>
        <authorList>
            <person name="Kurbessoian T."/>
            <person name="Stajich J.E."/>
        </authorList>
    </citation>
    <scope>NUCLEOTIDE SEQUENCE</scope>
    <source>
        <strain evidence="1">JES_112</strain>
    </source>
</reference>
<evidence type="ECO:0000313" key="2">
    <source>
        <dbReference type="Proteomes" id="UP001172386"/>
    </source>
</evidence>
<organism evidence="1 2">
    <name type="scientific">Neophaeococcomyces mojaviensis</name>
    <dbReference type="NCBI Taxonomy" id="3383035"/>
    <lineage>
        <taxon>Eukaryota</taxon>
        <taxon>Fungi</taxon>
        <taxon>Dikarya</taxon>
        <taxon>Ascomycota</taxon>
        <taxon>Pezizomycotina</taxon>
        <taxon>Eurotiomycetes</taxon>
        <taxon>Chaetothyriomycetidae</taxon>
        <taxon>Chaetothyriales</taxon>
        <taxon>Chaetothyriales incertae sedis</taxon>
        <taxon>Neophaeococcomyces</taxon>
    </lineage>
</organism>
<gene>
    <name evidence="1" type="primary">OXR1</name>
    <name evidence="1" type="ORF">H2198_008407</name>
</gene>
<proteinExistence type="predicted"/>
<protein>
    <submittedName>
        <fullName evidence="1">Oxidation resistance protein 1</fullName>
    </submittedName>
</protein>